<name>A0ABW5HQ66_9PSEU</name>
<dbReference type="Proteomes" id="UP001597483">
    <property type="component" value="Unassembled WGS sequence"/>
</dbReference>
<gene>
    <name evidence="1" type="ORF">ACFSVL_45525</name>
</gene>
<dbReference type="RefSeq" id="WP_378314233.1">
    <property type="nucleotide sequence ID" value="NZ_JBHUKS010000041.1"/>
</dbReference>
<dbReference type="EMBL" id="JBHUKS010000041">
    <property type="protein sequence ID" value="MFD2474739.1"/>
    <property type="molecule type" value="Genomic_DNA"/>
</dbReference>
<proteinExistence type="predicted"/>
<evidence type="ECO:0000313" key="2">
    <source>
        <dbReference type="Proteomes" id="UP001597483"/>
    </source>
</evidence>
<sequence>MAYALGHIDRSGRISARTLLTNLGWSVGDHLDITALPDTLVLTRTPHGTHPVRSNQFVLLPHSARQAIGIRPGDTVLLAAAPAYDLLLAHAQSALAVMVSTHLCSGLDSSPR</sequence>
<evidence type="ECO:0000313" key="1">
    <source>
        <dbReference type="EMBL" id="MFD2474739.1"/>
    </source>
</evidence>
<organism evidence="1 2">
    <name type="scientific">Amycolatopsis silviterrae</name>
    <dbReference type="NCBI Taxonomy" id="1656914"/>
    <lineage>
        <taxon>Bacteria</taxon>
        <taxon>Bacillati</taxon>
        <taxon>Actinomycetota</taxon>
        <taxon>Actinomycetes</taxon>
        <taxon>Pseudonocardiales</taxon>
        <taxon>Pseudonocardiaceae</taxon>
        <taxon>Amycolatopsis</taxon>
    </lineage>
</organism>
<keyword evidence="2" id="KW-1185">Reference proteome</keyword>
<protein>
    <recommendedName>
        <fullName evidence="3">AbrB/MazE/SpoVT family DNA-binding domain-containing protein</fullName>
    </recommendedName>
</protein>
<accession>A0ABW5HQ66</accession>
<comment type="caution">
    <text evidence="1">The sequence shown here is derived from an EMBL/GenBank/DDBJ whole genome shotgun (WGS) entry which is preliminary data.</text>
</comment>
<evidence type="ECO:0008006" key="3">
    <source>
        <dbReference type="Google" id="ProtNLM"/>
    </source>
</evidence>
<reference evidence="2" key="1">
    <citation type="journal article" date="2019" name="Int. J. Syst. Evol. Microbiol.">
        <title>The Global Catalogue of Microorganisms (GCM) 10K type strain sequencing project: providing services to taxonomists for standard genome sequencing and annotation.</title>
        <authorList>
            <consortium name="The Broad Institute Genomics Platform"/>
            <consortium name="The Broad Institute Genome Sequencing Center for Infectious Disease"/>
            <person name="Wu L."/>
            <person name="Ma J."/>
        </authorList>
    </citation>
    <scope>NUCLEOTIDE SEQUENCE [LARGE SCALE GENOMIC DNA]</scope>
    <source>
        <strain evidence="2">CGMCC 4.7641</strain>
    </source>
</reference>